<keyword evidence="3 7" id="KW-0889">Transcription antitermination</keyword>
<dbReference type="SMART" id="SM00322">
    <property type="entry name" value="KH"/>
    <property type="match status" value="2"/>
</dbReference>
<feature type="region of interest" description="Disordered" evidence="8">
    <location>
        <begin position="356"/>
        <end position="408"/>
    </location>
</feature>
<keyword evidence="5 7" id="KW-0805">Transcription regulation</keyword>
<evidence type="ECO:0000256" key="7">
    <source>
        <dbReference type="HAMAP-Rule" id="MF_00945"/>
    </source>
</evidence>
<dbReference type="Gene3D" id="3.30.300.20">
    <property type="match status" value="2"/>
</dbReference>
<keyword evidence="1 7" id="KW-0806">Transcription termination</keyword>
<dbReference type="Pfam" id="PF13184">
    <property type="entry name" value="KH_NusA_1st"/>
    <property type="match status" value="1"/>
</dbReference>
<gene>
    <name evidence="7 10" type="primary">nusA</name>
    <name evidence="10" type="ORF">HW270_07180</name>
</gene>
<dbReference type="FunFam" id="3.30.300.20:FF:000005">
    <property type="entry name" value="Transcription termination/antitermination protein NusA"/>
    <property type="match status" value="1"/>
</dbReference>
<dbReference type="SUPFAM" id="SSF50249">
    <property type="entry name" value="Nucleic acid-binding proteins"/>
    <property type="match status" value="1"/>
</dbReference>
<evidence type="ECO:0000256" key="6">
    <source>
        <dbReference type="ARBA" id="ARBA00023163"/>
    </source>
</evidence>
<dbReference type="Proteomes" id="UP000526307">
    <property type="component" value="Unassembled WGS sequence"/>
</dbReference>
<evidence type="ECO:0000259" key="9">
    <source>
        <dbReference type="PROSITE" id="PS50126"/>
    </source>
</evidence>
<name>A0A7Y8VSX0_9FIRM</name>
<keyword evidence="2 7" id="KW-0963">Cytoplasm</keyword>
<dbReference type="InterPro" id="IPR015946">
    <property type="entry name" value="KH_dom-like_a/b"/>
</dbReference>
<feature type="domain" description="S1 motif" evidence="9">
    <location>
        <begin position="135"/>
        <end position="199"/>
    </location>
</feature>
<dbReference type="SMART" id="SM00316">
    <property type="entry name" value="S1"/>
    <property type="match status" value="1"/>
</dbReference>
<comment type="function">
    <text evidence="7">Participates in both transcription termination and antitermination.</text>
</comment>
<dbReference type="PROSITE" id="PS50126">
    <property type="entry name" value="S1"/>
    <property type="match status" value="1"/>
</dbReference>
<evidence type="ECO:0000313" key="10">
    <source>
        <dbReference type="EMBL" id="NWO23847.1"/>
    </source>
</evidence>
<evidence type="ECO:0000256" key="3">
    <source>
        <dbReference type="ARBA" id="ARBA00022814"/>
    </source>
</evidence>
<protein>
    <recommendedName>
        <fullName evidence="7">Transcription termination/antitermination protein NusA</fullName>
    </recommendedName>
</protein>
<dbReference type="PANTHER" id="PTHR22648:SF0">
    <property type="entry name" value="TRANSCRIPTION TERMINATION_ANTITERMINATION PROTEIN NUSA"/>
    <property type="match status" value="1"/>
</dbReference>
<evidence type="ECO:0000256" key="5">
    <source>
        <dbReference type="ARBA" id="ARBA00023015"/>
    </source>
</evidence>
<organism evidence="10 11">
    <name type="scientific">Mogibacterium timidum</name>
    <dbReference type="NCBI Taxonomy" id="35519"/>
    <lineage>
        <taxon>Bacteria</taxon>
        <taxon>Bacillati</taxon>
        <taxon>Bacillota</taxon>
        <taxon>Clostridia</taxon>
        <taxon>Peptostreptococcales</taxon>
        <taxon>Anaerovoracaceae</taxon>
        <taxon>Mogibacterium</taxon>
    </lineage>
</organism>
<dbReference type="SUPFAM" id="SSF69705">
    <property type="entry name" value="Transcription factor NusA, N-terminal domain"/>
    <property type="match status" value="1"/>
</dbReference>
<dbReference type="InterPro" id="IPR004087">
    <property type="entry name" value="KH_dom"/>
</dbReference>
<dbReference type="InterPro" id="IPR010213">
    <property type="entry name" value="TF_NusA"/>
</dbReference>
<dbReference type="CDD" id="cd22529">
    <property type="entry name" value="KH-II_NusA_rpt2"/>
    <property type="match status" value="1"/>
</dbReference>
<reference evidence="10 11" key="1">
    <citation type="submission" date="2020-06" db="EMBL/GenBank/DDBJ databases">
        <title>Mogibacterium timidum strain W9173 genomic sequence.</title>
        <authorList>
            <person name="Wade W.G."/>
            <person name="Johnston C.D."/>
            <person name="Chen T."/>
            <person name="Dewhirst F.E."/>
        </authorList>
    </citation>
    <scope>NUCLEOTIDE SEQUENCE [LARGE SCALE GENOMIC DNA]</scope>
    <source>
        <strain evidence="10 11">W9173</strain>
    </source>
</reference>
<dbReference type="InterPro" id="IPR009019">
    <property type="entry name" value="KH_sf_prok-type"/>
</dbReference>
<dbReference type="InterPro" id="IPR012340">
    <property type="entry name" value="NA-bd_OB-fold"/>
</dbReference>
<dbReference type="PROSITE" id="PS50084">
    <property type="entry name" value="KH_TYPE_1"/>
    <property type="match status" value="1"/>
</dbReference>
<dbReference type="InterPro" id="IPR036555">
    <property type="entry name" value="NusA_N_sf"/>
</dbReference>
<comment type="caution">
    <text evidence="10">The sequence shown here is derived from an EMBL/GenBank/DDBJ whole genome shotgun (WGS) entry which is preliminary data.</text>
</comment>
<dbReference type="CDD" id="cd02134">
    <property type="entry name" value="KH-II_NusA_rpt1"/>
    <property type="match status" value="1"/>
</dbReference>
<sequence length="408" mass="45276">MNKEFLDALTELEREKNISKEDIITAIEDAVELAYKKNYGNYPNVRVSVDREDGEVLVLMSKEVVEDVEDDMMEVSLEEARSYDSRYELGDIIEYQVDPKDFGRIAAQTAKQVVVQRIREAERRNSYDEFVNKQGEIITAKIERINNGTMFLSVGNSEGILPLSEQVKSESFNVGDRIKVYVIDVKKATKGPQIFLSRSHPGLVRRLFELEVPEIADGTVEIKGVAREAGSRTKIAVYSHDENVDPVGACVGNRGSRVQNIVDELFGEKIDIIVWDEDPAILISNVLRPAEVEGVYINYVSEKEKMATAVVPEQQLSLAIGREGQNVRLAARVSGWKIDIKSKAQLEESGFAFEEYEDEDDSSENAVNEVEQPDKSPAAEGQIAAEPAADEAAAPAEVEAEVEAGTEA</sequence>
<proteinExistence type="inferred from homology"/>
<keyword evidence="11" id="KW-1185">Reference proteome</keyword>
<dbReference type="CDD" id="cd04455">
    <property type="entry name" value="S1_NusA"/>
    <property type="match status" value="1"/>
</dbReference>
<dbReference type="HAMAP" id="MF_00945_B">
    <property type="entry name" value="NusA_B"/>
    <property type="match status" value="1"/>
</dbReference>
<dbReference type="InterPro" id="IPR058582">
    <property type="entry name" value="KH_NusA_2nd"/>
</dbReference>
<dbReference type="InterPro" id="IPR003029">
    <property type="entry name" value="S1_domain"/>
</dbReference>
<dbReference type="InterPro" id="IPR030842">
    <property type="entry name" value="TF_NusA_bacterial"/>
</dbReference>
<dbReference type="GO" id="GO:0031564">
    <property type="term" value="P:transcription antitermination"/>
    <property type="evidence" value="ECO:0007669"/>
    <property type="project" value="UniProtKB-UniRule"/>
</dbReference>
<evidence type="ECO:0000256" key="1">
    <source>
        <dbReference type="ARBA" id="ARBA00022472"/>
    </source>
</evidence>
<evidence type="ECO:0000256" key="2">
    <source>
        <dbReference type="ARBA" id="ARBA00022490"/>
    </source>
</evidence>
<dbReference type="Pfam" id="PF26594">
    <property type="entry name" value="KH_NusA_2nd"/>
    <property type="match status" value="1"/>
</dbReference>
<dbReference type="PANTHER" id="PTHR22648">
    <property type="entry name" value="TRANSCRIPTION TERMINATION FACTOR NUSA"/>
    <property type="match status" value="1"/>
</dbReference>
<evidence type="ECO:0000256" key="8">
    <source>
        <dbReference type="SAM" id="MobiDB-lite"/>
    </source>
</evidence>
<dbReference type="FunFam" id="3.30.1480.10:FF:000002">
    <property type="entry name" value="Transcription termination/antitermination protein NusA"/>
    <property type="match status" value="1"/>
</dbReference>
<dbReference type="FunFam" id="3.30.300.20:FF:000002">
    <property type="entry name" value="Transcription termination/antitermination protein NusA"/>
    <property type="match status" value="1"/>
</dbReference>
<dbReference type="GO" id="GO:0003723">
    <property type="term" value="F:RNA binding"/>
    <property type="evidence" value="ECO:0007669"/>
    <property type="project" value="UniProtKB-UniRule"/>
</dbReference>
<dbReference type="InterPro" id="IPR025249">
    <property type="entry name" value="TF_NusA_KH_1st"/>
</dbReference>
<dbReference type="EMBL" id="JABXYR010000002">
    <property type="protein sequence ID" value="NWO23847.1"/>
    <property type="molecule type" value="Genomic_DNA"/>
</dbReference>
<feature type="compositionally biased region" description="Low complexity" evidence="8">
    <location>
        <begin position="378"/>
        <end position="397"/>
    </location>
</feature>
<comment type="subunit">
    <text evidence="7">Monomer. Binds directly to the core enzyme of the DNA-dependent RNA polymerase and to nascent RNA.</text>
</comment>
<dbReference type="Pfam" id="PF08529">
    <property type="entry name" value="NusA_N"/>
    <property type="match status" value="1"/>
</dbReference>
<dbReference type="InterPro" id="IPR013735">
    <property type="entry name" value="TF_NusA_N"/>
</dbReference>
<dbReference type="AlphaFoldDB" id="A0A7Y8VSX0"/>
<evidence type="ECO:0000313" key="11">
    <source>
        <dbReference type="Proteomes" id="UP000526307"/>
    </source>
</evidence>
<dbReference type="NCBIfam" id="TIGR01953">
    <property type="entry name" value="NusA"/>
    <property type="match status" value="1"/>
</dbReference>
<comment type="similarity">
    <text evidence="7">Belongs to the NusA family.</text>
</comment>
<dbReference type="Gene3D" id="3.30.1480.10">
    <property type="entry name" value="NusA, N-terminal domain"/>
    <property type="match status" value="1"/>
</dbReference>
<feature type="compositionally biased region" description="Acidic residues" evidence="8">
    <location>
        <begin position="398"/>
        <end position="408"/>
    </location>
</feature>
<dbReference type="RefSeq" id="WP_009644713.1">
    <property type="nucleotide sequence ID" value="NZ_CAJPUB010000002.1"/>
</dbReference>
<keyword evidence="4 7" id="KW-0694">RNA-binding</keyword>
<evidence type="ECO:0000256" key="4">
    <source>
        <dbReference type="ARBA" id="ARBA00022884"/>
    </source>
</evidence>
<dbReference type="Pfam" id="PF00575">
    <property type="entry name" value="S1"/>
    <property type="match status" value="1"/>
</dbReference>
<dbReference type="GO" id="GO:0003700">
    <property type="term" value="F:DNA-binding transcription factor activity"/>
    <property type="evidence" value="ECO:0007669"/>
    <property type="project" value="InterPro"/>
</dbReference>
<comment type="subcellular location">
    <subcellularLocation>
        <location evidence="7">Cytoplasm</location>
    </subcellularLocation>
</comment>
<accession>A0A7Y8VSX0</accession>
<dbReference type="GO" id="GO:0005829">
    <property type="term" value="C:cytosol"/>
    <property type="evidence" value="ECO:0007669"/>
    <property type="project" value="TreeGrafter"/>
</dbReference>
<dbReference type="Gene3D" id="2.40.50.140">
    <property type="entry name" value="Nucleic acid-binding proteins"/>
    <property type="match status" value="1"/>
</dbReference>
<dbReference type="SUPFAM" id="SSF54814">
    <property type="entry name" value="Prokaryotic type KH domain (KH-domain type II)"/>
    <property type="match status" value="2"/>
</dbReference>
<dbReference type="GO" id="GO:0006353">
    <property type="term" value="P:DNA-templated transcription termination"/>
    <property type="evidence" value="ECO:0007669"/>
    <property type="project" value="UniProtKB-UniRule"/>
</dbReference>
<keyword evidence="6 7" id="KW-0804">Transcription</keyword>